<keyword evidence="3" id="KW-1185">Reference proteome</keyword>
<dbReference type="Proteomes" id="UP000235388">
    <property type="component" value="Unassembled WGS sequence"/>
</dbReference>
<name>A0A2N5SSE9_9BASI</name>
<sequence>MDTFPGTLLESCVAKLSSTVSSSMQDVIRSDIIPTLFNKIMLHVSKFCPPPPPKVDNVYIPLNDKLDGLQDVIIGMNSVQSDKIESLSRDFAHMESQLRDQILDWKQQLSVSQQKEAELAEQIKRRLGDITSVSNLLHNRIGQLTEPQLEKPECSDERLEAKFNNPFLHTASTQLNQGNKSTTSQRACAKDHPATPLSGN</sequence>
<feature type="region of interest" description="Disordered" evidence="1">
    <location>
        <begin position="170"/>
        <end position="200"/>
    </location>
</feature>
<dbReference type="EMBL" id="PGCJ01000877">
    <property type="protein sequence ID" value="PLW16167.1"/>
    <property type="molecule type" value="Genomic_DNA"/>
</dbReference>
<comment type="caution">
    <text evidence="2">The sequence shown here is derived from an EMBL/GenBank/DDBJ whole genome shotgun (WGS) entry which is preliminary data.</text>
</comment>
<evidence type="ECO:0000313" key="3">
    <source>
        <dbReference type="Proteomes" id="UP000235388"/>
    </source>
</evidence>
<gene>
    <name evidence="2" type="ORF">PCANC_19092</name>
</gene>
<reference evidence="2 3" key="1">
    <citation type="submission" date="2017-11" db="EMBL/GenBank/DDBJ databases">
        <title>De novo assembly and phasing of dikaryotic genomes from two isolates of Puccinia coronata f. sp. avenae, the causal agent of oat crown rust.</title>
        <authorList>
            <person name="Miller M.E."/>
            <person name="Zhang Y."/>
            <person name="Omidvar V."/>
            <person name="Sperschneider J."/>
            <person name="Schwessinger B."/>
            <person name="Raley C."/>
            <person name="Palmer J.M."/>
            <person name="Garnica D."/>
            <person name="Upadhyaya N."/>
            <person name="Rathjen J."/>
            <person name="Taylor J.M."/>
            <person name="Park R.F."/>
            <person name="Dodds P.N."/>
            <person name="Hirsch C.D."/>
            <person name="Kianian S.F."/>
            <person name="Figueroa M."/>
        </authorList>
    </citation>
    <scope>NUCLEOTIDE SEQUENCE [LARGE SCALE GENOMIC DNA]</scope>
    <source>
        <strain evidence="2">12NC29</strain>
    </source>
</reference>
<organism evidence="2 3">
    <name type="scientific">Puccinia coronata f. sp. avenae</name>
    <dbReference type="NCBI Taxonomy" id="200324"/>
    <lineage>
        <taxon>Eukaryota</taxon>
        <taxon>Fungi</taxon>
        <taxon>Dikarya</taxon>
        <taxon>Basidiomycota</taxon>
        <taxon>Pucciniomycotina</taxon>
        <taxon>Pucciniomycetes</taxon>
        <taxon>Pucciniales</taxon>
        <taxon>Pucciniaceae</taxon>
        <taxon>Puccinia</taxon>
    </lineage>
</organism>
<dbReference type="AlphaFoldDB" id="A0A2N5SSE9"/>
<proteinExistence type="predicted"/>
<protein>
    <submittedName>
        <fullName evidence="2">Uncharacterized protein</fullName>
    </submittedName>
</protein>
<feature type="compositionally biased region" description="Polar residues" evidence="1">
    <location>
        <begin position="170"/>
        <end position="186"/>
    </location>
</feature>
<evidence type="ECO:0000313" key="2">
    <source>
        <dbReference type="EMBL" id="PLW16167.1"/>
    </source>
</evidence>
<accession>A0A2N5SSE9</accession>
<evidence type="ECO:0000256" key="1">
    <source>
        <dbReference type="SAM" id="MobiDB-lite"/>
    </source>
</evidence>